<dbReference type="EMBL" id="FQWL01000001">
    <property type="protein sequence ID" value="SHG20725.1"/>
    <property type="molecule type" value="Genomic_DNA"/>
</dbReference>
<dbReference type="Proteomes" id="UP000184532">
    <property type="component" value="Unassembled WGS sequence"/>
</dbReference>
<reference evidence="2" key="1">
    <citation type="submission" date="2016-11" db="EMBL/GenBank/DDBJ databases">
        <authorList>
            <person name="Varghese N."/>
            <person name="Submissions S."/>
        </authorList>
    </citation>
    <scope>NUCLEOTIDE SEQUENCE [LARGE SCALE GENOMIC DNA]</scope>
    <source>
        <strain evidence="2">DSM 22638</strain>
    </source>
</reference>
<protein>
    <submittedName>
        <fullName evidence="1">Uncharacterized protein</fullName>
    </submittedName>
</protein>
<organism evidence="1 2">
    <name type="scientific">Flagellimonas flava</name>
    <dbReference type="NCBI Taxonomy" id="570519"/>
    <lineage>
        <taxon>Bacteria</taxon>
        <taxon>Pseudomonadati</taxon>
        <taxon>Bacteroidota</taxon>
        <taxon>Flavobacteriia</taxon>
        <taxon>Flavobacteriales</taxon>
        <taxon>Flavobacteriaceae</taxon>
        <taxon>Flagellimonas</taxon>
    </lineage>
</organism>
<keyword evidence="2" id="KW-1185">Reference proteome</keyword>
<gene>
    <name evidence="1" type="ORF">SAMN04488116_0280</name>
</gene>
<dbReference type="OrthoDB" id="675324at2"/>
<sequence length="204" mass="23089">MKNFLTSLILIIPLNNCLSQSIEIMPGSKRIFIDLQWLKPFDDKYKWTLFTRSRATAEYGNNNTNLFTGAYLNYTSKTGVGGTLLGRVSTTSSGLDLGVHYFKNGKNFMIYALPAIALKSDLSYSWFSIVRYTPKLTDTWILYTSLELFSNFNTSGHIASVQRVRLGSGYRDWQFGLALNLAGIGKNYENKDTNPGIFVRKIFD</sequence>
<evidence type="ECO:0000313" key="2">
    <source>
        <dbReference type="Proteomes" id="UP000184532"/>
    </source>
</evidence>
<name>A0A1M5HXM5_9FLAO</name>
<accession>A0A1M5HXM5</accession>
<dbReference type="RefSeq" id="WP_131819028.1">
    <property type="nucleotide sequence ID" value="NZ_FQWL01000001.1"/>
</dbReference>
<proteinExistence type="predicted"/>
<evidence type="ECO:0000313" key="1">
    <source>
        <dbReference type="EMBL" id="SHG20725.1"/>
    </source>
</evidence>
<dbReference type="AlphaFoldDB" id="A0A1M5HXM5"/>
<dbReference type="STRING" id="570519.SAMN04488116_0280"/>